<dbReference type="Gene3D" id="3.40.605.10">
    <property type="entry name" value="Aldehyde Dehydrogenase, Chain A, domain 1"/>
    <property type="match status" value="2"/>
</dbReference>
<sequence>MPTVTLIGVQEKNVRIETGLFIGNKFVPAQSESTLTTGNPLNGEPLAAVSAAQREDVDAALDVAKDAFNSHWKAATLTLRAQLLNKLADLIERDADDIASIEALDAGILFSESKGSTLVGRKILKAAAESNLKKIYESFLRAFSERIANTIHGDPLLPETTKGPIISRQQHEKMLAFVNEAKTSGIRLLEGGERLGEKGNFVANTAFADVPQDARIMCEEIFGPVASFAKFRSESEVITKANVAHRVSAALETGQVTVNFWGLLNPNAPFGGIKQSGFGRDLSEESLDGWMTTKCVKFNVLPETI</sequence>
<dbReference type="Pfam" id="PF00171">
    <property type="entry name" value="Aldedh"/>
    <property type="match status" value="2"/>
</dbReference>
<evidence type="ECO:0000313" key="6">
    <source>
        <dbReference type="Proteomes" id="UP001642482"/>
    </source>
</evidence>
<gene>
    <name evidence="5" type="ORF">SEUCBS140593_007246</name>
</gene>
<dbReference type="SUPFAM" id="SSF53720">
    <property type="entry name" value="ALDH-like"/>
    <property type="match status" value="1"/>
</dbReference>
<feature type="domain" description="Aldehyde dehydrogenase" evidence="4">
    <location>
        <begin position="26"/>
        <end position="129"/>
    </location>
</feature>
<dbReference type="EMBL" id="CAWUHD010000086">
    <property type="protein sequence ID" value="CAK7229440.1"/>
    <property type="molecule type" value="Genomic_DNA"/>
</dbReference>
<accession>A0ABP0CCR3</accession>
<evidence type="ECO:0000313" key="5">
    <source>
        <dbReference type="EMBL" id="CAK7229440.1"/>
    </source>
</evidence>
<dbReference type="Gene3D" id="3.40.309.10">
    <property type="entry name" value="Aldehyde Dehydrogenase, Chain A, domain 2"/>
    <property type="match status" value="1"/>
</dbReference>
<evidence type="ECO:0000256" key="3">
    <source>
        <dbReference type="ARBA" id="ARBA00049194"/>
    </source>
</evidence>
<dbReference type="EC" id="1.2.1.3" evidence="2"/>
<evidence type="ECO:0000256" key="2">
    <source>
        <dbReference type="ARBA" id="ARBA00024226"/>
    </source>
</evidence>
<comment type="similarity">
    <text evidence="1">Belongs to the aldehyde dehydrogenase family.</text>
</comment>
<name>A0ABP0CCR3_9PEZI</name>
<dbReference type="InterPro" id="IPR016163">
    <property type="entry name" value="Ald_DH_C"/>
</dbReference>
<protein>
    <recommendedName>
        <fullName evidence="2">aldehyde dehydrogenase (NAD(+))</fullName>
        <ecNumber evidence="2">1.2.1.3</ecNumber>
    </recommendedName>
</protein>
<comment type="catalytic activity">
    <reaction evidence="3">
        <text>an aldehyde + NAD(+) + H2O = a carboxylate + NADH + 2 H(+)</text>
        <dbReference type="Rhea" id="RHEA:16185"/>
        <dbReference type="ChEBI" id="CHEBI:15377"/>
        <dbReference type="ChEBI" id="CHEBI:15378"/>
        <dbReference type="ChEBI" id="CHEBI:17478"/>
        <dbReference type="ChEBI" id="CHEBI:29067"/>
        <dbReference type="ChEBI" id="CHEBI:57540"/>
        <dbReference type="ChEBI" id="CHEBI:57945"/>
        <dbReference type="EC" id="1.2.1.3"/>
    </reaction>
</comment>
<dbReference type="PANTHER" id="PTHR11699">
    <property type="entry name" value="ALDEHYDE DEHYDROGENASE-RELATED"/>
    <property type="match status" value="1"/>
</dbReference>
<dbReference type="Proteomes" id="UP001642482">
    <property type="component" value="Unassembled WGS sequence"/>
</dbReference>
<evidence type="ECO:0000259" key="4">
    <source>
        <dbReference type="Pfam" id="PF00171"/>
    </source>
</evidence>
<feature type="domain" description="Aldehyde dehydrogenase" evidence="4">
    <location>
        <begin position="133"/>
        <end position="242"/>
    </location>
</feature>
<keyword evidence="6" id="KW-1185">Reference proteome</keyword>
<organism evidence="5 6">
    <name type="scientific">Sporothrix eucalyptigena</name>
    <dbReference type="NCBI Taxonomy" id="1812306"/>
    <lineage>
        <taxon>Eukaryota</taxon>
        <taxon>Fungi</taxon>
        <taxon>Dikarya</taxon>
        <taxon>Ascomycota</taxon>
        <taxon>Pezizomycotina</taxon>
        <taxon>Sordariomycetes</taxon>
        <taxon>Sordariomycetidae</taxon>
        <taxon>Ophiostomatales</taxon>
        <taxon>Ophiostomataceae</taxon>
        <taxon>Sporothrix</taxon>
    </lineage>
</organism>
<dbReference type="InterPro" id="IPR015590">
    <property type="entry name" value="Aldehyde_DH_dom"/>
</dbReference>
<dbReference type="InterPro" id="IPR016161">
    <property type="entry name" value="Ald_DH/histidinol_DH"/>
</dbReference>
<evidence type="ECO:0000256" key="1">
    <source>
        <dbReference type="ARBA" id="ARBA00009986"/>
    </source>
</evidence>
<dbReference type="InterPro" id="IPR016162">
    <property type="entry name" value="Ald_DH_N"/>
</dbReference>
<reference evidence="5 6" key="1">
    <citation type="submission" date="2024-01" db="EMBL/GenBank/DDBJ databases">
        <authorList>
            <person name="Allen C."/>
            <person name="Tagirdzhanova G."/>
        </authorList>
    </citation>
    <scope>NUCLEOTIDE SEQUENCE [LARGE SCALE GENOMIC DNA]</scope>
</reference>
<proteinExistence type="inferred from homology"/>
<comment type="caution">
    <text evidence="5">The sequence shown here is derived from an EMBL/GenBank/DDBJ whole genome shotgun (WGS) entry which is preliminary data.</text>
</comment>